<proteinExistence type="predicted"/>
<dbReference type="Proteomes" id="UP001500837">
    <property type="component" value="Unassembled WGS sequence"/>
</dbReference>
<dbReference type="InterPro" id="IPR049251">
    <property type="entry name" value="DUF6884"/>
</dbReference>
<keyword evidence="3" id="KW-1185">Reference proteome</keyword>
<sequence length="155" mass="17511">MPNLLLQSCSASKREVGTATPAFDLYTGYFYKILKKAIREEEIRSDVDISILSAKYGLVDRDDEIDYYDQRMDTARAQELNDSVLNEIEKRAEKTDYDRIVVNMGETYRSAITGLSDRVDTPIVAIEGGGIGEKGHRLYEFIRGDDSVVTELNDV</sequence>
<dbReference type="AlphaFoldDB" id="A0AAV3SB32"/>
<dbReference type="RefSeq" id="WP_211313583.1">
    <property type="nucleotide sequence ID" value="NZ_BAAABL010000076.1"/>
</dbReference>
<dbReference type="EMBL" id="BAAABL010000076">
    <property type="protein sequence ID" value="GAA0309984.1"/>
    <property type="molecule type" value="Genomic_DNA"/>
</dbReference>
<evidence type="ECO:0000313" key="3">
    <source>
        <dbReference type="Proteomes" id="UP001500837"/>
    </source>
</evidence>
<organism evidence="2 3">
    <name type="scientific">Halarchaeum salinum</name>
    <dbReference type="NCBI Taxonomy" id="489912"/>
    <lineage>
        <taxon>Archaea</taxon>
        <taxon>Methanobacteriati</taxon>
        <taxon>Methanobacteriota</taxon>
        <taxon>Stenosarchaea group</taxon>
        <taxon>Halobacteria</taxon>
        <taxon>Halobacteriales</taxon>
        <taxon>Halobacteriaceae</taxon>
    </lineage>
</organism>
<gene>
    <name evidence="2" type="ORF">GCM10009066_24240</name>
</gene>
<dbReference type="Pfam" id="PF21818">
    <property type="entry name" value="DUF6884"/>
    <property type="match status" value="1"/>
</dbReference>
<accession>A0AAV3SB32</accession>
<protein>
    <recommendedName>
        <fullName evidence="1">DUF6884 domain-containing protein</fullName>
    </recommendedName>
</protein>
<name>A0AAV3SB32_9EURY</name>
<evidence type="ECO:0000259" key="1">
    <source>
        <dbReference type="Pfam" id="PF21818"/>
    </source>
</evidence>
<feature type="domain" description="DUF6884" evidence="1">
    <location>
        <begin position="5"/>
        <end position="136"/>
    </location>
</feature>
<evidence type="ECO:0000313" key="2">
    <source>
        <dbReference type="EMBL" id="GAA0309984.1"/>
    </source>
</evidence>
<comment type="caution">
    <text evidence="2">The sequence shown here is derived from an EMBL/GenBank/DDBJ whole genome shotgun (WGS) entry which is preliminary data.</text>
</comment>
<reference evidence="2 3" key="1">
    <citation type="journal article" date="2019" name="Int. J. Syst. Evol. Microbiol.">
        <title>The Global Catalogue of Microorganisms (GCM) 10K type strain sequencing project: providing services to taxonomists for standard genome sequencing and annotation.</title>
        <authorList>
            <consortium name="The Broad Institute Genomics Platform"/>
            <consortium name="The Broad Institute Genome Sequencing Center for Infectious Disease"/>
            <person name="Wu L."/>
            <person name="Ma J."/>
        </authorList>
    </citation>
    <scope>NUCLEOTIDE SEQUENCE [LARGE SCALE GENOMIC DNA]</scope>
    <source>
        <strain evidence="2 3">JCM 16330</strain>
    </source>
</reference>